<keyword evidence="1" id="KW-0812">Transmembrane</keyword>
<dbReference type="EMBL" id="FWWU01000006">
    <property type="protein sequence ID" value="SMB82745.1"/>
    <property type="molecule type" value="Genomic_DNA"/>
</dbReference>
<dbReference type="AlphaFoldDB" id="A0A1W1UNP6"/>
<name>A0A1W1UNP6_9DEIO</name>
<reference evidence="2 3" key="1">
    <citation type="submission" date="2017-04" db="EMBL/GenBank/DDBJ databases">
        <authorList>
            <person name="Afonso C.L."/>
            <person name="Miller P.J."/>
            <person name="Scott M.A."/>
            <person name="Spackman E."/>
            <person name="Goraichik I."/>
            <person name="Dimitrov K.M."/>
            <person name="Suarez D.L."/>
            <person name="Swayne D.E."/>
        </authorList>
    </citation>
    <scope>NUCLEOTIDE SEQUENCE [LARGE SCALE GENOMIC DNA]</scope>
    <source>
        <strain evidence="2 3">KR-140</strain>
    </source>
</reference>
<sequence>MEEALGVVAVFGSIFGGVVAILNVSGRNKIQVLREKRLLAEAQRPVALPAPAPADPHAASALALRLPEPQRSVALALLCQLADAPASLDARSRYLIEQTQAEYLPETLRAYLDLKDGARQRLSVQGMNPETLLSEQLGLIRQGVQDALLLDHEAADRVLTQGRFLRERFQITASNEDAALPPHALLKV</sequence>
<accession>A0A1W1UNP6</accession>
<proteinExistence type="predicted"/>
<dbReference type="STRING" id="695939.SAMN00790413_04128"/>
<dbReference type="OrthoDB" id="67304at2"/>
<keyword evidence="3" id="KW-1185">Reference proteome</keyword>
<feature type="transmembrane region" description="Helical" evidence="1">
    <location>
        <begin position="6"/>
        <end position="26"/>
    </location>
</feature>
<evidence type="ECO:0000256" key="1">
    <source>
        <dbReference type="SAM" id="Phobius"/>
    </source>
</evidence>
<dbReference type="Proteomes" id="UP000192582">
    <property type="component" value="Unassembled WGS sequence"/>
</dbReference>
<keyword evidence="1" id="KW-0472">Membrane</keyword>
<evidence type="ECO:0000313" key="3">
    <source>
        <dbReference type="Proteomes" id="UP000192582"/>
    </source>
</evidence>
<keyword evidence="1" id="KW-1133">Transmembrane helix</keyword>
<dbReference type="RefSeq" id="WP_139806562.1">
    <property type="nucleotide sequence ID" value="NZ_FWWU01000006.1"/>
</dbReference>
<gene>
    <name evidence="2" type="ORF">SAMN00790413_04128</name>
</gene>
<organism evidence="2 3">
    <name type="scientific">Deinococcus hopiensis KR-140</name>
    <dbReference type="NCBI Taxonomy" id="695939"/>
    <lineage>
        <taxon>Bacteria</taxon>
        <taxon>Thermotogati</taxon>
        <taxon>Deinococcota</taxon>
        <taxon>Deinococci</taxon>
        <taxon>Deinococcales</taxon>
        <taxon>Deinococcaceae</taxon>
        <taxon>Deinococcus</taxon>
    </lineage>
</organism>
<evidence type="ECO:0000313" key="2">
    <source>
        <dbReference type="EMBL" id="SMB82745.1"/>
    </source>
</evidence>
<protein>
    <submittedName>
        <fullName evidence="2">Uncharacterized protein</fullName>
    </submittedName>
</protein>